<evidence type="ECO:0000313" key="2">
    <source>
        <dbReference type="EMBL" id="TCU27001.1"/>
    </source>
</evidence>
<feature type="region of interest" description="Disordered" evidence="1">
    <location>
        <begin position="97"/>
        <end position="116"/>
    </location>
</feature>
<proteinExistence type="predicted"/>
<protein>
    <submittedName>
        <fullName evidence="2">Uncharacterized protein</fullName>
    </submittedName>
</protein>
<name>A0AAX2QQE9_9HYPH</name>
<comment type="caution">
    <text evidence="2">The sequence shown here is derived from an EMBL/GenBank/DDBJ whole genome shotgun (WGS) entry which is preliminary data.</text>
</comment>
<accession>A0AAX2QQE9</accession>
<sequence>MLGLTEPKQNLAGGRTIVELTNSVLPTIAQRAASIDESDTFVGENYALLKNLDSCGQASQSNWAGWARKCPNFLRCSNPLLVHVGPLRLPFPCIPIKSPSPPGAGGIKRWPRWSRS</sequence>
<evidence type="ECO:0000256" key="1">
    <source>
        <dbReference type="SAM" id="MobiDB-lite"/>
    </source>
</evidence>
<dbReference type="AlphaFoldDB" id="A0AAX2QQE9"/>
<evidence type="ECO:0000313" key="3">
    <source>
        <dbReference type="Proteomes" id="UP000295021"/>
    </source>
</evidence>
<gene>
    <name evidence="2" type="ORF">EV131_10331</name>
</gene>
<reference evidence="2 3" key="1">
    <citation type="submission" date="2019-03" db="EMBL/GenBank/DDBJ databases">
        <title>Genomic Encyclopedia of Type Strains, Phase IV (KMG-V): Genome sequencing to study the core and pangenomes of soil and plant-associated prokaryotes.</title>
        <authorList>
            <person name="Whitman W."/>
        </authorList>
    </citation>
    <scope>NUCLEOTIDE SEQUENCE [LARGE SCALE GENOMIC DNA]</scope>
    <source>
        <strain evidence="2 3">FB403</strain>
    </source>
</reference>
<dbReference type="Proteomes" id="UP000295021">
    <property type="component" value="Unassembled WGS sequence"/>
</dbReference>
<organism evidence="2 3">
    <name type="scientific">Rhizobium laguerreae</name>
    <dbReference type="NCBI Taxonomy" id="1076926"/>
    <lineage>
        <taxon>Bacteria</taxon>
        <taxon>Pseudomonadati</taxon>
        <taxon>Pseudomonadota</taxon>
        <taxon>Alphaproteobacteria</taxon>
        <taxon>Hyphomicrobiales</taxon>
        <taxon>Rhizobiaceae</taxon>
        <taxon>Rhizobium/Agrobacterium group</taxon>
        <taxon>Rhizobium</taxon>
    </lineage>
</organism>
<dbReference type="EMBL" id="SMBI01000003">
    <property type="protein sequence ID" value="TCU27001.1"/>
    <property type="molecule type" value="Genomic_DNA"/>
</dbReference>